<dbReference type="AlphaFoldDB" id="A0A0P0RCW9"/>
<dbReference type="InterPro" id="IPR038721">
    <property type="entry name" value="IS701-like_DDE_dom"/>
</dbReference>
<dbReference type="SUPFAM" id="SSF53098">
    <property type="entry name" value="Ribonuclease H-like"/>
    <property type="match status" value="1"/>
</dbReference>
<proteinExistence type="predicted"/>
<organism evidence="2 3">
    <name type="scientific">Paraburkholderia caribensis MBA4</name>
    <dbReference type="NCBI Taxonomy" id="1323664"/>
    <lineage>
        <taxon>Bacteria</taxon>
        <taxon>Pseudomonadati</taxon>
        <taxon>Pseudomonadota</taxon>
        <taxon>Betaproteobacteria</taxon>
        <taxon>Burkholderiales</taxon>
        <taxon>Burkholderiaceae</taxon>
        <taxon>Paraburkholderia</taxon>
    </lineage>
</organism>
<dbReference type="Pfam" id="PF13546">
    <property type="entry name" value="DDE_5"/>
    <property type="match status" value="1"/>
</dbReference>
<dbReference type="PANTHER" id="PTHR33627">
    <property type="entry name" value="TRANSPOSASE"/>
    <property type="match status" value="1"/>
</dbReference>
<sequence length="416" mass="47139">MSTSQRFDEYLEYLSQGFRHKHHIAGLRDYCTGLMRPLERKSTNAIAENLQPARAAAMRQALHHFVARAPWCDDELLRQVARWVTPQMAGLSRSGWWIIGCNTFPKRGSQPVGVARQNHEASGRYDKCQIAVSVSLACESASLPVGWRLYLPRAWADDPIRRRKAGVPADVQFATRPKLALQQVEKLLAAGTPSRPVLADVSYGMDPEFRQGLIDLGLPYVLGVTPQARVWRPQAEALPSTGYRETGRLPSQTWRTADHYPISVRALAMELPAHALQTISWREGNGNLRSSRFGVARVQHADSQACWARLQPLQWLLLKWPLGEPEPVRYWLSTLPEDTSINDLVAAAHYHWRTDRDHEELRQDFGLDHYSGRGWRGFHHHTTLCTASYGFNLGERLASERDLATRRLSIYPESGV</sequence>
<evidence type="ECO:0000259" key="1">
    <source>
        <dbReference type="Pfam" id="PF13546"/>
    </source>
</evidence>
<dbReference type="InterPro" id="IPR012337">
    <property type="entry name" value="RNaseH-like_sf"/>
</dbReference>
<dbReference type="PANTHER" id="PTHR33627:SF1">
    <property type="entry name" value="TRANSPOSASE"/>
    <property type="match status" value="1"/>
</dbReference>
<dbReference type="InterPro" id="IPR039365">
    <property type="entry name" value="IS701-like"/>
</dbReference>
<feature type="domain" description="Transposase IS701-like DDE" evidence="1">
    <location>
        <begin position="14"/>
        <end position="284"/>
    </location>
</feature>
<accession>A0A0P0RCW9</accession>
<gene>
    <name evidence="2" type="ORF">K788_0002700</name>
</gene>
<dbReference type="NCBIfam" id="NF033540">
    <property type="entry name" value="transpos_IS701"/>
    <property type="match status" value="1"/>
</dbReference>
<name>A0A0P0RCW9_9BURK</name>
<dbReference type="RefSeq" id="WP_035989136.1">
    <property type="nucleotide sequence ID" value="NZ_CP012747.1"/>
</dbReference>
<evidence type="ECO:0000313" key="3">
    <source>
        <dbReference type="Proteomes" id="UP000019146"/>
    </source>
</evidence>
<reference evidence="2 3" key="1">
    <citation type="journal article" date="2014" name="Genome Announc.">
        <title>Draft Genome Sequence of the Haloacid-Degrading Burkholderia caribensis Strain MBA4.</title>
        <authorList>
            <person name="Pan Y."/>
            <person name="Kong K.F."/>
            <person name="Tsang J.S."/>
        </authorList>
    </citation>
    <scope>NUCLEOTIDE SEQUENCE [LARGE SCALE GENOMIC DNA]</scope>
    <source>
        <strain evidence="2 3">MBA4</strain>
    </source>
</reference>
<dbReference type="GeneID" id="69970171"/>
<dbReference type="KEGG" id="bcai:K788_0002700"/>
<protein>
    <submittedName>
        <fullName evidence="2">Mobile element protein</fullName>
    </submittedName>
</protein>
<evidence type="ECO:0000313" key="2">
    <source>
        <dbReference type="EMBL" id="ALL66179.1"/>
    </source>
</evidence>
<dbReference type="Proteomes" id="UP000019146">
    <property type="component" value="Chromosome 2"/>
</dbReference>
<dbReference type="EMBL" id="CP012747">
    <property type="protein sequence ID" value="ALL66179.1"/>
    <property type="molecule type" value="Genomic_DNA"/>
</dbReference>